<dbReference type="PANTHER" id="PTHR21445">
    <property type="entry name" value="ENDONUCLEASE IV ENDODEOXYRIBONUCLEASE IV"/>
    <property type="match status" value="1"/>
</dbReference>
<dbReference type="GO" id="GO:0008081">
    <property type="term" value="F:phosphoric diester hydrolase activity"/>
    <property type="evidence" value="ECO:0007669"/>
    <property type="project" value="TreeGrafter"/>
</dbReference>
<keyword evidence="7" id="KW-0540">Nuclease</keyword>
<evidence type="ECO:0000256" key="4">
    <source>
        <dbReference type="ARBA" id="ARBA00022801"/>
    </source>
</evidence>
<keyword evidence="3 7" id="KW-0227">DNA damage</keyword>
<comment type="function">
    <text evidence="7">Endonuclease IV plays a role in DNA repair. It cleaves phosphodiester bonds at apurinic or apyrimidinic (AP) sites, generating a 3'-hydroxyl group and a 5'-terminal sugar phosphate.</text>
</comment>
<feature type="binding site" evidence="7">
    <location>
        <position position="140"/>
    </location>
    <ligand>
        <name>Zn(2+)</name>
        <dbReference type="ChEBI" id="CHEBI:29105"/>
        <label>2</label>
    </ligand>
</feature>
<comment type="cofactor">
    <cofactor evidence="7">
        <name>Zn(2+)</name>
        <dbReference type="ChEBI" id="CHEBI:29105"/>
    </cofactor>
    <text evidence="7">Binds 3 Zn(2+) ions.</text>
</comment>
<keyword evidence="7" id="KW-0255">Endonuclease</keyword>
<dbReference type="GO" id="GO:0003677">
    <property type="term" value="F:DNA binding"/>
    <property type="evidence" value="ECO:0007669"/>
    <property type="project" value="InterPro"/>
</dbReference>
<keyword evidence="10" id="KW-1185">Reference proteome</keyword>
<keyword evidence="5 7" id="KW-0862">Zinc</keyword>
<dbReference type="EMBL" id="JACHNU010000004">
    <property type="protein sequence ID" value="MBB4663735.1"/>
    <property type="molecule type" value="Genomic_DNA"/>
</dbReference>
<dbReference type="HAMAP" id="MF_00152">
    <property type="entry name" value="Nfo"/>
    <property type="match status" value="1"/>
</dbReference>
<protein>
    <recommendedName>
        <fullName evidence="7">Probable endonuclease 4</fullName>
        <ecNumber evidence="7">3.1.21.2</ecNumber>
    </recommendedName>
    <alternativeName>
        <fullName evidence="7">Endodeoxyribonuclease IV</fullName>
    </alternativeName>
    <alternativeName>
        <fullName evidence="7">Endonuclease IV</fullName>
    </alternativeName>
</protein>
<dbReference type="RefSeq" id="WP_183343445.1">
    <property type="nucleotide sequence ID" value="NZ_JACHNU010000004.1"/>
</dbReference>
<feature type="domain" description="Xylose isomerase-like TIM barrel" evidence="8">
    <location>
        <begin position="22"/>
        <end position="274"/>
    </location>
</feature>
<dbReference type="PANTHER" id="PTHR21445:SF0">
    <property type="entry name" value="APURINIC-APYRIMIDINIC ENDONUCLEASE"/>
    <property type="match status" value="1"/>
</dbReference>
<feature type="binding site" evidence="7">
    <location>
        <position position="211"/>
    </location>
    <ligand>
        <name>Zn(2+)</name>
        <dbReference type="ChEBI" id="CHEBI:29105"/>
        <label>2</label>
    </ligand>
</feature>
<feature type="binding site" evidence="7">
    <location>
        <position position="256"/>
    </location>
    <ligand>
        <name>Zn(2+)</name>
        <dbReference type="ChEBI" id="CHEBI:29105"/>
        <label>2</label>
    </ligand>
</feature>
<proteinExistence type="inferred from homology"/>
<dbReference type="InterPro" id="IPR013022">
    <property type="entry name" value="Xyl_isomerase-like_TIM-brl"/>
</dbReference>
<keyword evidence="2 7" id="KW-0479">Metal-binding</keyword>
<feature type="binding site" evidence="7">
    <location>
        <position position="174"/>
    </location>
    <ligand>
        <name>Zn(2+)</name>
        <dbReference type="ChEBI" id="CHEBI:29105"/>
        <label>2</label>
    </ligand>
</feature>
<feature type="binding site" evidence="7">
    <location>
        <position position="226"/>
    </location>
    <ligand>
        <name>Zn(2+)</name>
        <dbReference type="ChEBI" id="CHEBI:29105"/>
        <label>3</label>
    </ligand>
</feature>
<evidence type="ECO:0000256" key="3">
    <source>
        <dbReference type="ARBA" id="ARBA00022763"/>
    </source>
</evidence>
<comment type="caution">
    <text evidence="9">The sequence shown here is derived from an EMBL/GenBank/DDBJ whole genome shotgun (WGS) entry which is preliminary data.</text>
</comment>
<dbReference type="PROSITE" id="PS00731">
    <property type="entry name" value="AP_NUCLEASE_F2_3"/>
    <property type="match status" value="1"/>
</dbReference>
<evidence type="ECO:0000256" key="5">
    <source>
        <dbReference type="ARBA" id="ARBA00022833"/>
    </source>
</evidence>
<dbReference type="GO" id="GO:0006284">
    <property type="term" value="P:base-excision repair"/>
    <property type="evidence" value="ECO:0007669"/>
    <property type="project" value="TreeGrafter"/>
</dbReference>
<comment type="catalytic activity">
    <reaction evidence="7">
        <text>Endonucleolytic cleavage to 5'-phosphooligonucleotide end-products.</text>
        <dbReference type="EC" id="3.1.21.2"/>
    </reaction>
</comment>
<dbReference type="FunFam" id="3.20.20.150:FF:000001">
    <property type="entry name" value="Probable endonuclease 4"/>
    <property type="match status" value="1"/>
</dbReference>
<keyword evidence="4 7" id="KW-0378">Hydrolase</keyword>
<feature type="binding site" evidence="7">
    <location>
        <position position="66"/>
    </location>
    <ligand>
        <name>Zn(2+)</name>
        <dbReference type="ChEBI" id="CHEBI:29105"/>
        <label>1</label>
    </ligand>
</feature>
<dbReference type="PROSITE" id="PS51432">
    <property type="entry name" value="AP_NUCLEASE_F2_4"/>
    <property type="match status" value="1"/>
</dbReference>
<dbReference type="GO" id="GO:0008833">
    <property type="term" value="F:deoxyribonuclease IV (phage-T4-induced) activity"/>
    <property type="evidence" value="ECO:0007669"/>
    <property type="project" value="UniProtKB-UniRule"/>
</dbReference>
<evidence type="ECO:0000256" key="7">
    <source>
        <dbReference type="HAMAP-Rule" id="MF_00152"/>
    </source>
</evidence>
<dbReference type="GO" id="GO:0008270">
    <property type="term" value="F:zinc ion binding"/>
    <property type="evidence" value="ECO:0007669"/>
    <property type="project" value="UniProtKB-UniRule"/>
</dbReference>
<dbReference type="InterPro" id="IPR018246">
    <property type="entry name" value="AP_endonuc_F2_Zn_BS"/>
</dbReference>
<dbReference type="AlphaFoldDB" id="A0A840IHD5"/>
<sequence>MLIGTHVSQAGGLDKAIGRGVERGCESIQIFNQSPRMWRPTRYGPDDFAAFRAAMADSPIRAVLIHAVYLINCASEDPEIRSKSLASLKQSLHVGDGIGADVVLHPGSALRGHVGEAIRRAGAVFREALAESERSMLLLEDTAGAGGTLGRSFEELQALLEAAGGGDRLGVCLDSCHLLASGYDVRTAAGLTETLDCFDEIVGLDRLGAVHLNDSQTPLGSNRDRHANLGEGELGEEGCVAFLSEPRFEQMAVVLETPGPDKRGTTAEEIAYAKRLRSRGLKARA</sequence>
<evidence type="ECO:0000256" key="1">
    <source>
        <dbReference type="ARBA" id="ARBA00005340"/>
    </source>
</evidence>
<dbReference type="SMART" id="SM00518">
    <property type="entry name" value="AP2Ec"/>
    <property type="match status" value="1"/>
</dbReference>
<dbReference type="CDD" id="cd00019">
    <property type="entry name" value="AP2Ec"/>
    <property type="match status" value="1"/>
</dbReference>
<evidence type="ECO:0000259" key="8">
    <source>
        <dbReference type="Pfam" id="PF01261"/>
    </source>
</evidence>
<name>A0A840IHD5_9ACTN</name>
<dbReference type="Proteomes" id="UP000585272">
    <property type="component" value="Unassembled WGS sequence"/>
</dbReference>
<evidence type="ECO:0000256" key="2">
    <source>
        <dbReference type="ARBA" id="ARBA00022723"/>
    </source>
</evidence>
<feature type="binding site" evidence="7">
    <location>
        <position position="105"/>
    </location>
    <ligand>
        <name>Zn(2+)</name>
        <dbReference type="ChEBI" id="CHEBI:29105"/>
        <label>1</label>
    </ligand>
</feature>
<comment type="similarity">
    <text evidence="1 7">Belongs to the AP endonuclease 2 family.</text>
</comment>
<dbReference type="InterPro" id="IPR001719">
    <property type="entry name" value="AP_endonuc_2"/>
</dbReference>
<evidence type="ECO:0000313" key="10">
    <source>
        <dbReference type="Proteomes" id="UP000585272"/>
    </source>
</evidence>
<accession>A0A840IHD5</accession>
<dbReference type="PROSITE" id="PS00729">
    <property type="entry name" value="AP_NUCLEASE_F2_1"/>
    <property type="match status" value="1"/>
</dbReference>
<dbReference type="GO" id="GO:0003906">
    <property type="term" value="F:DNA-(apurinic or apyrimidinic site) endonuclease activity"/>
    <property type="evidence" value="ECO:0007669"/>
    <property type="project" value="TreeGrafter"/>
</dbReference>
<feature type="binding site" evidence="7">
    <location>
        <position position="224"/>
    </location>
    <ligand>
        <name>Zn(2+)</name>
        <dbReference type="ChEBI" id="CHEBI:29105"/>
        <label>3</label>
    </ligand>
</feature>
<evidence type="ECO:0000256" key="6">
    <source>
        <dbReference type="ARBA" id="ARBA00023204"/>
    </source>
</evidence>
<organism evidence="9 10">
    <name type="scientific">Conexibacter arvalis</name>
    <dbReference type="NCBI Taxonomy" id="912552"/>
    <lineage>
        <taxon>Bacteria</taxon>
        <taxon>Bacillati</taxon>
        <taxon>Actinomycetota</taxon>
        <taxon>Thermoleophilia</taxon>
        <taxon>Solirubrobacterales</taxon>
        <taxon>Conexibacteraceae</taxon>
        <taxon>Conexibacter</taxon>
    </lineage>
</organism>
<feature type="binding site" evidence="7">
    <location>
        <position position="177"/>
    </location>
    <ligand>
        <name>Zn(2+)</name>
        <dbReference type="ChEBI" id="CHEBI:29105"/>
        <label>3</label>
    </ligand>
</feature>
<dbReference type="InterPro" id="IPR036237">
    <property type="entry name" value="Xyl_isomerase-like_sf"/>
</dbReference>
<dbReference type="NCBIfam" id="TIGR00587">
    <property type="entry name" value="nfo"/>
    <property type="match status" value="1"/>
</dbReference>
<dbReference type="SUPFAM" id="SSF51658">
    <property type="entry name" value="Xylose isomerase-like"/>
    <property type="match status" value="1"/>
</dbReference>
<feature type="binding site" evidence="7">
    <location>
        <position position="140"/>
    </location>
    <ligand>
        <name>Zn(2+)</name>
        <dbReference type="ChEBI" id="CHEBI:29105"/>
        <label>1</label>
    </ligand>
</feature>
<gene>
    <name evidence="7" type="primary">nfo</name>
    <name evidence="9" type="ORF">BDZ31_003330</name>
</gene>
<dbReference type="Pfam" id="PF01261">
    <property type="entry name" value="AP_endonuc_2"/>
    <property type="match status" value="1"/>
</dbReference>
<reference evidence="9 10" key="1">
    <citation type="submission" date="2020-08" db="EMBL/GenBank/DDBJ databases">
        <title>Genomic Encyclopedia of Archaeal and Bacterial Type Strains, Phase II (KMG-II): from individual species to whole genera.</title>
        <authorList>
            <person name="Goeker M."/>
        </authorList>
    </citation>
    <scope>NUCLEOTIDE SEQUENCE [LARGE SCALE GENOMIC DNA]</scope>
    <source>
        <strain evidence="9 10">DSM 23288</strain>
    </source>
</reference>
<evidence type="ECO:0000313" key="9">
    <source>
        <dbReference type="EMBL" id="MBB4663735.1"/>
    </source>
</evidence>
<keyword evidence="6 7" id="KW-0234">DNA repair</keyword>
<dbReference type="Gene3D" id="3.20.20.150">
    <property type="entry name" value="Divalent-metal-dependent TIM barrel enzymes"/>
    <property type="match status" value="1"/>
</dbReference>
<dbReference type="EC" id="3.1.21.2" evidence="7"/>